<feature type="transmembrane region" description="Helical" evidence="1">
    <location>
        <begin position="53"/>
        <end position="80"/>
    </location>
</feature>
<feature type="transmembrane region" description="Helical" evidence="1">
    <location>
        <begin position="118"/>
        <end position="141"/>
    </location>
</feature>
<sequence>MTTKEITRGAMIAGLYLVVTYILAPISFGPLQFRAAEALTVLPILYPEAVPALFIGVLLANIIGGLGMVDIIGGSFVTLLAAYFTYQYRDTIIAYLSPIILNGLLVSAYLHLFFGVPYLVVVAQITVSQAVVVFGLGYPLIKFLRPKVKKIDFLKR</sequence>
<accession>A0A931ARV4</accession>
<proteinExistence type="predicted"/>
<name>A0A931ARV4_9FIRM</name>
<dbReference type="InterPro" id="IPR010387">
    <property type="entry name" value="QueT"/>
</dbReference>
<evidence type="ECO:0000313" key="3">
    <source>
        <dbReference type="Proteomes" id="UP000621436"/>
    </source>
</evidence>
<keyword evidence="1" id="KW-0472">Membrane</keyword>
<reference evidence="2" key="1">
    <citation type="submission" date="2020-11" db="EMBL/GenBank/DDBJ databases">
        <title>Halonatronomonas betainensis gen. nov., sp. nov. a novel haloalkaliphilic representative of the family Halanaerobiacae capable of betaine degradation.</title>
        <authorList>
            <person name="Boltyanskaya Y."/>
            <person name="Kevbrin V."/>
            <person name="Detkova E."/>
            <person name="Grouzdev D.S."/>
            <person name="Koziaeva V."/>
            <person name="Zhilina T."/>
        </authorList>
    </citation>
    <scope>NUCLEOTIDE SEQUENCE</scope>
    <source>
        <strain evidence="2">Z-7014</strain>
    </source>
</reference>
<feature type="transmembrane region" description="Helical" evidence="1">
    <location>
        <begin position="12"/>
        <end position="33"/>
    </location>
</feature>
<dbReference type="RefSeq" id="WP_270453642.1">
    <property type="nucleotide sequence ID" value="NZ_JADPIE010000003.1"/>
</dbReference>
<organism evidence="2 3">
    <name type="scientific">Halonatronomonas betaini</name>
    <dbReference type="NCBI Taxonomy" id="2778430"/>
    <lineage>
        <taxon>Bacteria</taxon>
        <taxon>Bacillati</taxon>
        <taxon>Bacillota</taxon>
        <taxon>Clostridia</taxon>
        <taxon>Halanaerobiales</taxon>
        <taxon>Halarsenatibacteraceae</taxon>
        <taxon>Halonatronomonas</taxon>
    </lineage>
</organism>
<evidence type="ECO:0000313" key="2">
    <source>
        <dbReference type="EMBL" id="MBF8436731.1"/>
    </source>
</evidence>
<comment type="caution">
    <text evidence="2">The sequence shown here is derived from an EMBL/GenBank/DDBJ whole genome shotgun (WGS) entry which is preliminary data.</text>
</comment>
<dbReference type="PIRSF" id="PIRSF031501">
    <property type="entry name" value="QueT"/>
    <property type="match status" value="1"/>
</dbReference>
<keyword evidence="1" id="KW-1133">Transmembrane helix</keyword>
<protein>
    <submittedName>
        <fullName evidence="2">QueT transporter family protein</fullName>
    </submittedName>
</protein>
<dbReference type="EMBL" id="JADPIE010000003">
    <property type="protein sequence ID" value="MBF8436731.1"/>
    <property type="molecule type" value="Genomic_DNA"/>
</dbReference>
<dbReference type="AlphaFoldDB" id="A0A931ARV4"/>
<dbReference type="PANTHER" id="PTHR40044">
    <property type="entry name" value="INTEGRAL MEMBRANE PROTEIN-RELATED"/>
    <property type="match status" value="1"/>
</dbReference>
<dbReference type="Pfam" id="PF06177">
    <property type="entry name" value="QueT"/>
    <property type="match status" value="1"/>
</dbReference>
<feature type="transmembrane region" description="Helical" evidence="1">
    <location>
        <begin position="92"/>
        <end position="112"/>
    </location>
</feature>
<evidence type="ECO:0000256" key="1">
    <source>
        <dbReference type="SAM" id="Phobius"/>
    </source>
</evidence>
<dbReference type="PANTHER" id="PTHR40044:SF1">
    <property type="entry name" value="INTEGRAL MEMBRANE PROTEIN"/>
    <property type="match status" value="1"/>
</dbReference>
<dbReference type="Proteomes" id="UP000621436">
    <property type="component" value="Unassembled WGS sequence"/>
</dbReference>
<keyword evidence="1" id="KW-0812">Transmembrane</keyword>
<keyword evidence="3" id="KW-1185">Reference proteome</keyword>
<gene>
    <name evidence="2" type="ORF">I0Q91_06570</name>
</gene>